<gene>
    <name evidence="11" type="ORF">DKT75_13790</name>
</gene>
<feature type="transmembrane region" description="Helical" evidence="7">
    <location>
        <begin position="484"/>
        <end position="504"/>
    </location>
</feature>
<accession>A0A317CA11</accession>
<feature type="domain" description="Mechanosensitive ion channel MscS C-terminal" evidence="10">
    <location>
        <begin position="606"/>
        <end position="691"/>
    </location>
</feature>
<evidence type="ECO:0000256" key="7">
    <source>
        <dbReference type="SAM" id="Phobius"/>
    </source>
</evidence>
<sequence>MKKVTTGSRHLILLCLVSLLFSFSAFAADDAEESPLLPWPMRLDINWWDSFSKVDTKVLEKRIEEAKSDLAFVQEPPEALLISEQIIDSLDQYYKKRTTPLPVKPLPSEEYKAQYSLAEVQRFVSERRKGESELELLKSDQEQFETLLKDKKKAVAEAVTVYKARQQASESNLMEGLSWIQQQSNQALVSLNSSVLSQRLKNQQSYLSRLVKLEQEQIERLVVLPESLEEAKREFKRLQQVAETHRVELEGIRSKELALSSDTVVSQQQKVILSQKILLREAQLRLTETQQLAQLLTVDIASFDGAIADADRDEVRARQKQAEARLDENTEWLESAYKRIKQESDLVESIKDVVEKSDDAQAAQSAGQRAVLVDQVDDSLNELSHFGYDLSLLVEVIDTKLSMSARGAEVLVEKADDTIRQSWQKFQDWMAVPLFTINNSSVSSFGLLRFSLILLAGWVLTRLFRHAVKRASERSNKGVKDSSVITLSRIFSLFFMGIALLFGFSSLGIDVTKLALVASALSIGIGFGLQNIINNFVSGIILLFERSMKVGDYIELADGVVGEVREINIRSTVITTNNNIDIIVPNSEFVNSSVTNWTMTDGNLRIKLPFTVAYGSNKEHLREVILEAVLKQPSTLNLIDRHYPQVRLSGFGDNALEFDLVVWVKPGWSKRPGRVKGAYNWVIDDVLREHNFDVPFPQRDIHIRNTAPESAELILSADLTKATAITSSSVTSTT</sequence>
<dbReference type="Pfam" id="PF21082">
    <property type="entry name" value="MS_channel_3rd"/>
    <property type="match status" value="1"/>
</dbReference>
<dbReference type="Gene3D" id="3.30.70.100">
    <property type="match status" value="1"/>
</dbReference>
<dbReference type="InterPro" id="IPR000408">
    <property type="entry name" value="Reg_chr_condens"/>
</dbReference>
<keyword evidence="4 7" id="KW-0812">Transmembrane</keyword>
<dbReference type="PANTHER" id="PTHR30347">
    <property type="entry name" value="POTASSIUM CHANNEL RELATED"/>
    <property type="match status" value="1"/>
</dbReference>
<evidence type="ECO:0000256" key="1">
    <source>
        <dbReference type="ARBA" id="ARBA00004651"/>
    </source>
</evidence>
<keyword evidence="5 7" id="KW-1133">Transmembrane helix</keyword>
<dbReference type="InterPro" id="IPR052702">
    <property type="entry name" value="MscS-like_channel"/>
</dbReference>
<name>A0A317CA11_9GAMM</name>
<dbReference type="InterPro" id="IPR023408">
    <property type="entry name" value="MscS_beta-dom_sf"/>
</dbReference>
<evidence type="ECO:0000259" key="10">
    <source>
        <dbReference type="Pfam" id="PF21082"/>
    </source>
</evidence>
<dbReference type="RefSeq" id="WP_109824023.1">
    <property type="nucleotide sequence ID" value="NZ_QGKL01000037.1"/>
</dbReference>
<dbReference type="InterPro" id="IPR011066">
    <property type="entry name" value="MscS_channel_C_sf"/>
</dbReference>
<comment type="caution">
    <text evidence="11">The sequence shown here is derived from an EMBL/GenBank/DDBJ whole genome shotgun (WGS) entry which is preliminary data.</text>
</comment>
<evidence type="ECO:0000256" key="3">
    <source>
        <dbReference type="ARBA" id="ARBA00022475"/>
    </source>
</evidence>
<organism evidence="11 12">
    <name type="scientific">Leucothrix arctica</name>
    <dbReference type="NCBI Taxonomy" id="1481894"/>
    <lineage>
        <taxon>Bacteria</taxon>
        <taxon>Pseudomonadati</taxon>
        <taxon>Pseudomonadota</taxon>
        <taxon>Gammaproteobacteria</taxon>
        <taxon>Thiotrichales</taxon>
        <taxon>Thiotrichaceae</taxon>
        <taxon>Leucothrix</taxon>
    </lineage>
</organism>
<keyword evidence="6 7" id="KW-0472">Membrane</keyword>
<evidence type="ECO:0000256" key="2">
    <source>
        <dbReference type="ARBA" id="ARBA00008017"/>
    </source>
</evidence>
<evidence type="ECO:0000259" key="9">
    <source>
        <dbReference type="Pfam" id="PF00924"/>
    </source>
</evidence>
<dbReference type="InterPro" id="IPR006685">
    <property type="entry name" value="MscS_channel_2nd"/>
</dbReference>
<evidence type="ECO:0000256" key="4">
    <source>
        <dbReference type="ARBA" id="ARBA00022692"/>
    </source>
</evidence>
<feature type="domain" description="Mechanosensitive ion channel MscS" evidence="9">
    <location>
        <begin position="531"/>
        <end position="598"/>
    </location>
</feature>
<dbReference type="GO" id="GO:0005886">
    <property type="term" value="C:plasma membrane"/>
    <property type="evidence" value="ECO:0007669"/>
    <property type="project" value="UniProtKB-SubCell"/>
</dbReference>
<dbReference type="PANTHER" id="PTHR30347:SF1">
    <property type="entry name" value="MECHANOSENSITIVE CHANNEL MSCK"/>
    <property type="match status" value="1"/>
</dbReference>
<dbReference type="InterPro" id="IPR010920">
    <property type="entry name" value="LSM_dom_sf"/>
</dbReference>
<dbReference type="Gene3D" id="2.30.30.60">
    <property type="match status" value="1"/>
</dbReference>
<dbReference type="SUPFAM" id="SSF50182">
    <property type="entry name" value="Sm-like ribonucleoproteins"/>
    <property type="match status" value="1"/>
</dbReference>
<dbReference type="InterPro" id="IPR049278">
    <property type="entry name" value="MS_channel_C"/>
</dbReference>
<dbReference type="Gene3D" id="1.10.287.1260">
    <property type="match status" value="1"/>
</dbReference>
<keyword evidence="12" id="KW-1185">Reference proteome</keyword>
<evidence type="ECO:0000313" key="11">
    <source>
        <dbReference type="EMBL" id="PWQ95001.1"/>
    </source>
</evidence>
<reference evidence="11 12" key="1">
    <citation type="submission" date="2018-05" db="EMBL/GenBank/DDBJ databases">
        <title>Leucothrix arctica sp. nov., isolated from Arctic seawater.</title>
        <authorList>
            <person name="Choi A."/>
            <person name="Baek K."/>
        </authorList>
    </citation>
    <scope>NUCLEOTIDE SEQUENCE [LARGE SCALE GENOMIC DNA]</scope>
    <source>
        <strain evidence="11 12">IMCC9719</strain>
    </source>
</reference>
<dbReference type="InterPro" id="IPR011014">
    <property type="entry name" value="MscS_channel_TM-2"/>
</dbReference>
<protein>
    <recommendedName>
        <fullName evidence="13">Mechanosensitive ion channel protein MscS</fullName>
    </recommendedName>
</protein>
<feature type="transmembrane region" description="Helical" evidence="7">
    <location>
        <begin position="516"/>
        <end position="544"/>
    </location>
</feature>
<evidence type="ECO:0000256" key="8">
    <source>
        <dbReference type="SAM" id="SignalP"/>
    </source>
</evidence>
<dbReference type="Pfam" id="PF00924">
    <property type="entry name" value="MS_channel_2nd"/>
    <property type="match status" value="1"/>
</dbReference>
<evidence type="ECO:0000256" key="6">
    <source>
        <dbReference type="ARBA" id="ARBA00023136"/>
    </source>
</evidence>
<evidence type="ECO:0000313" key="12">
    <source>
        <dbReference type="Proteomes" id="UP000245506"/>
    </source>
</evidence>
<dbReference type="PROSITE" id="PS00626">
    <property type="entry name" value="RCC1_2"/>
    <property type="match status" value="1"/>
</dbReference>
<evidence type="ECO:0000256" key="5">
    <source>
        <dbReference type="ARBA" id="ARBA00022989"/>
    </source>
</evidence>
<proteinExistence type="inferred from homology"/>
<feature type="signal peptide" evidence="8">
    <location>
        <begin position="1"/>
        <end position="27"/>
    </location>
</feature>
<dbReference type="OrthoDB" id="9799209at2"/>
<feature type="transmembrane region" description="Helical" evidence="7">
    <location>
        <begin position="446"/>
        <end position="464"/>
    </location>
</feature>
<comment type="similarity">
    <text evidence="2">Belongs to the MscS (TC 1.A.23) family.</text>
</comment>
<dbReference type="GO" id="GO:0008381">
    <property type="term" value="F:mechanosensitive monoatomic ion channel activity"/>
    <property type="evidence" value="ECO:0007669"/>
    <property type="project" value="UniProtKB-ARBA"/>
</dbReference>
<keyword evidence="8" id="KW-0732">Signal</keyword>
<comment type="subcellular location">
    <subcellularLocation>
        <location evidence="1">Cell membrane</location>
        <topology evidence="1">Multi-pass membrane protein</topology>
    </subcellularLocation>
</comment>
<dbReference type="SUPFAM" id="SSF82689">
    <property type="entry name" value="Mechanosensitive channel protein MscS (YggB), C-terminal domain"/>
    <property type="match status" value="1"/>
</dbReference>
<feature type="chain" id="PRO_5016277699" description="Mechanosensitive ion channel protein MscS" evidence="8">
    <location>
        <begin position="28"/>
        <end position="734"/>
    </location>
</feature>
<keyword evidence="3" id="KW-1003">Cell membrane</keyword>
<evidence type="ECO:0008006" key="13">
    <source>
        <dbReference type="Google" id="ProtNLM"/>
    </source>
</evidence>
<dbReference type="AlphaFoldDB" id="A0A317CA11"/>
<dbReference type="EMBL" id="QGKL01000037">
    <property type="protein sequence ID" value="PWQ95001.1"/>
    <property type="molecule type" value="Genomic_DNA"/>
</dbReference>
<dbReference type="SUPFAM" id="SSF82861">
    <property type="entry name" value="Mechanosensitive channel protein MscS (YggB), transmembrane region"/>
    <property type="match status" value="1"/>
</dbReference>
<dbReference type="Proteomes" id="UP000245506">
    <property type="component" value="Unassembled WGS sequence"/>
</dbReference>